<dbReference type="Proteomes" id="UP001476282">
    <property type="component" value="Unassembled WGS sequence"/>
</dbReference>
<dbReference type="InterPro" id="IPR002850">
    <property type="entry name" value="PIN_toxin-like"/>
</dbReference>
<reference evidence="2 3" key="1">
    <citation type="submission" date="2024-02" db="EMBL/GenBank/DDBJ databases">
        <title>Haloferula sargassicola NBRC 104335.</title>
        <authorList>
            <person name="Ichikawa N."/>
            <person name="Katano-Makiyama Y."/>
            <person name="Hidaka K."/>
        </authorList>
    </citation>
    <scope>NUCLEOTIDE SEQUENCE [LARGE SCALE GENOMIC DNA]</scope>
    <source>
        <strain evidence="2 3">NBRC 104335</strain>
    </source>
</reference>
<dbReference type="InterPro" id="IPR029060">
    <property type="entry name" value="PIN-like_dom_sf"/>
</dbReference>
<keyword evidence="3" id="KW-1185">Reference proteome</keyword>
<dbReference type="EMBL" id="BAABRI010000008">
    <property type="protein sequence ID" value="GAA5482448.1"/>
    <property type="molecule type" value="Genomic_DNA"/>
</dbReference>
<name>A0ABP9URM7_9BACT</name>
<dbReference type="PANTHER" id="PTHR34610:SF3">
    <property type="entry name" value="SSL7007 PROTEIN"/>
    <property type="match status" value="1"/>
</dbReference>
<feature type="domain" description="PIN" evidence="1">
    <location>
        <begin position="4"/>
        <end position="117"/>
    </location>
</feature>
<proteinExistence type="predicted"/>
<dbReference type="PANTHER" id="PTHR34610">
    <property type="entry name" value="SSL7007 PROTEIN"/>
    <property type="match status" value="1"/>
</dbReference>
<protein>
    <recommendedName>
        <fullName evidence="1">PIN domain-containing protein</fullName>
    </recommendedName>
</protein>
<sequence length="142" mass="15721">MIPRIVVDTNVFIAAILSPDGSSREVIRVCLQGRASSVMGPALFHEYEDLLSREDLMVKSPIGAGDRQTLFAAFLSVSEWIKVYFLWRPHLPDEGDNHLIELALAGNAGTVVTHNNKDLAHGELRFPELKIQTPTQFLASLP</sequence>
<dbReference type="NCBIfam" id="TIGR00305">
    <property type="entry name" value="putative toxin-antitoxin system toxin component, PIN family"/>
    <property type="match status" value="1"/>
</dbReference>
<organism evidence="2 3">
    <name type="scientific">Haloferula sargassicola</name>
    <dbReference type="NCBI Taxonomy" id="490096"/>
    <lineage>
        <taxon>Bacteria</taxon>
        <taxon>Pseudomonadati</taxon>
        <taxon>Verrucomicrobiota</taxon>
        <taxon>Verrucomicrobiia</taxon>
        <taxon>Verrucomicrobiales</taxon>
        <taxon>Verrucomicrobiaceae</taxon>
        <taxon>Haloferula</taxon>
    </lineage>
</organism>
<dbReference type="SUPFAM" id="SSF88723">
    <property type="entry name" value="PIN domain-like"/>
    <property type="match status" value="1"/>
</dbReference>
<evidence type="ECO:0000313" key="2">
    <source>
        <dbReference type="EMBL" id="GAA5482448.1"/>
    </source>
</evidence>
<comment type="caution">
    <text evidence="2">The sequence shown here is derived from an EMBL/GenBank/DDBJ whole genome shotgun (WGS) entry which is preliminary data.</text>
</comment>
<evidence type="ECO:0000313" key="3">
    <source>
        <dbReference type="Proteomes" id="UP001476282"/>
    </source>
</evidence>
<dbReference type="Pfam" id="PF13470">
    <property type="entry name" value="PIN_3"/>
    <property type="match status" value="1"/>
</dbReference>
<accession>A0ABP9URM7</accession>
<dbReference type="InterPro" id="IPR002716">
    <property type="entry name" value="PIN_dom"/>
</dbReference>
<gene>
    <name evidence="2" type="ORF">Hsar01_01670</name>
</gene>
<evidence type="ECO:0000259" key="1">
    <source>
        <dbReference type="Pfam" id="PF13470"/>
    </source>
</evidence>
<dbReference type="RefSeq" id="WP_353566592.1">
    <property type="nucleotide sequence ID" value="NZ_BAABRI010000008.1"/>
</dbReference>